<organism evidence="1 2">
    <name type="scientific">Clostridium felsineum</name>
    <dbReference type="NCBI Taxonomy" id="36839"/>
    <lineage>
        <taxon>Bacteria</taxon>
        <taxon>Bacillati</taxon>
        <taxon>Bacillota</taxon>
        <taxon>Clostridia</taxon>
        <taxon>Eubacteriales</taxon>
        <taxon>Clostridiaceae</taxon>
        <taxon>Clostridium</taxon>
    </lineage>
</organism>
<dbReference type="KEGG" id="crw:CROST_012790"/>
<accession>A0A1S8L6H2</accession>
<dbReference type="CDD" id="cd12108">
    <property type="entry name" value="Hr-like"/>
    <property type="match status" value="1"/>
</dbReference>
<keyword evidence="2" id="KW-1185">Reference proteome</keyword>
<dbReference type="Gene3D" id="1.20.120.520">
    <property type="entry name" value="nmb1532 protein domain like"/>
    <property type="match status" value="1"/>
</dbReference>
<proteinExistence type="predicted"/>
<dbReference type="EMBL" id="CP096983">
    <property type="protein sequence ID" value="URZ10569.1"/>
    <property type="molecule type" value="Genomic_DNA"/>
</dbReference>
<dbReference type="GO" id="GO:0005886">
    <property type="term" value="C:plasma membrane"/>
    <property type="evidence" value="ECO:0007669"/>
    <property type="project" value="TreeGrafter"/>
</dbReference>
<dbReference type="AlphaFoldDB" id="A0A1S8L6H2"/>
<evidence type="ECO:0000313" key="1">
    <source>
        <dbReference type="EMBL" id="URZ10569.1"/>
    </source>
</evidence>
<dbReference type="PANTHER" id="PTHR39966">
    <property type="entry name" value="BLL2471 PROTEIN-RELATED"/>
    <property type="match status" value="1"/>
</dbReference>
<name>A0A1S8L6H2_9CLOT</name>
<dbReference type="PANTHER" id="PTHR39966:SF1">
    <property type="entry name" value="HEMERYTHRIN-LIKE DOMAIN-CONTAINING PROTEIN"/>
    <property type="match status" value="1"/>
</dbReference>
<protein>
    <submittedName>
        <fullName evidence="1">Uncharacterized protein</fullName>
    </submittedName>
</protein>
<dbReference type="Proteomes" id="UP000190951">
    <property type="component" value="Chromosome"/>
</dbReference>
<evidence type="ECO:0000313" key="2">
    <source>
        <dbReference type="Proteomes" id="UP000190951"/>
    </source>
</evidence>
<dbReference type="Pfam" id="PF01814">
    <property type="entry name" value="Hemerythrin"/>
    <property type="match status" value="1"/>
</dbReference>
<sequence>MSLVDGISLMMDEHKNIKRMLKVIRKACFGIVNGKEIDYNDFEMIIDFVRNYADKHHHGKEEQFLFNRMVDEIGGAAEKLVKYGMLVEHDFGRLHMRELEEALNKLKAGDEEAKIDVIANAVGYANLLNRHIEREDTVAYSFARRSLSEETLNKINNECTEFEEETSRAKIQEKYIGILETLEKKYQ</sequence>
<reference evidence="1 2" key="1">
    <citation type="submission" date="2022-04" db="EMBL/GenBank/DDBJ databases">
        <title>Genome sequence of C. roseum typestrain.</title>
        <authorList>
            <person name="Poehlein A."/>
            <person name="Schoch T."/>
            <person name="Duerre P."/>
            <person name="Daniel R."/>
        </authorList>
    </citation>
    <scope>NUCLEOTIDE SEQUENCE [LARGE SCALE GENOMIC DNA]</scope>
    <source>
        <strain evidence="1 2">DSM 7320</strain>
    </source>
</reference>
<gene>
    <name evidence="1" type="ORF">CROST_012790</name>
</gene>
<dbReference type="STRING" id="84029.CROST_21080"/>
<dbReference type="InterPro" id="IPR012312">
    <property type="entry name" value="Hemerythrin-like"/>
</dbReference>